<dbReference type="Pfam" id="PF25948">
    <property type="entry name" value="DUF7986"/>
    <property type="match status" value="1"/>
</dbReference>
<accession>A0A1I2UR04</accession>
<organism evidence="1 2">
    <name type="scientific">Sporolactobacillus nakayamae</name>
    <dbReference type="NCBI Taxonomy" id="269670"/>
    <lineage>
        <taxon>Bacteria</taxon>
        <taxon>Bacillati</taxon>
        <taxon>Bacillota</taxon>
        <taxon>Bacilli</taxon>
        <taxon>Bacillales</taxon>
        <taxon>Sporolactobacillaceae</taxon>
        <taxon>Sporolactobacillus</taxon>
    </lineage>
</organism>
<sequence>MDKLEEYRKYRKELVSLHSKILKLSSINFKQSVTLLDILEGKDIVLESGIEKDAILDFNVYRKIKNEQNAASLYREQENETNEKEAILLSAMEKADGLLYEIVKINKEKNSILLKEAENDTEAVEVIDVGLSETLNKNTLIFARLIHLSQFSLTSGMEFLFLKEHKHYLKQRSRKLMKKINSGNISDDRFIAYFKLNRTDGLPAFTQEIT</sequence>
<evidence type="ECO:0000313" key="1">
    <source>
        <dbReference type="EMBL" id="SFG79554.1"/>
    </source>
</evidence>
<dbReference type="OrthoDB" id="2081619at2"/>
<name>A0A1I2UR04_9BACL</name>
<keyword evidence="2" id="KW-1185">Reference proteome</keyword>
<protein>
    <submittedName>
        <fullName evidence="1">Uncharacterized protein</fullName>
    </submittedName>
</protein>
<dbReference type="InterPro" id="IPR058292">
    <property type="entry name" value="DUF7986"/>
</dbReference>
<evidence type="ECO:0000313" key="2">
    <source>
        <dbReference type="Proteomes" id="UP000198752"/>
    </source>
</evidence>
<reference evidence="2" key="1">
    <citation type="submission" date="2016-10" db="EMBL/GenBank/DDBJ databases">
        <authorList>
            <person name="Varghese N."/>
            <person name="Submissions S."/>
        </authorList>
    </citation>
    <scope>NUCLEOTIDE SEQUENCE [LARGE SCALE GENOMIC DNA]</scope>
    <source>
        <strain evidence="2">ATCC 700379</strain>
    </source>
</reference>
<proteinExistence type="predicted"/>
<dbReference type="Proteomes" id="UP000198752">
    <property type="component" value="Unassembled WGS sequence"/>
</dbReference>
<dbReference type="RefSeq" id="WP_093674002.1">
    <property type="nucleotide sequence ID" value="NZ_FOOY01000022.1"/>
</dbReference>
<dbReference type="AlphaFoldDB" id="A0A1I2UR04"/>
<dbReference type="EMBL" id="FOOY01000022">
    <property type="protein sequence ID" value="SFG79554.1"/>
    <property type="molecule type" value="Genomic_DNA"/>
</dbReference>
<gene>
    <name evidence="1" type="ORF">SAMN02982927_02801</name>
</gene>